<gene>
    <name evidence="3" type="ORF">OUZ56_012188</name>
</gene>
<dbReference type="Proteomes" id="UP001234178">
    <property type="component" value="Unassembled WGS sequence"/>
</dbReference>
<accession>A0ABQ9Z2A6</accession>
<evidence type="ECO:0008006" key="5">
    <source>
        <dbReference type="Google" id="ProtNLM"/>
    </source>
</evidence>
<reference evidence="3 4" key="1">
    <citation type="journal article" date="2023" name="Nucleic Acids Res.">
        <title>The hologenome of Daphnia magna reveals possible DNA methylation and microbiome-mediated evolution of the host genome.</title>
        <authorList>
            <person name="Chaturvedi A."/>
            <person name="Li X."/>
            <person name="Dhandapani V."/>
            <person name="Marshall H."/>
            <person name="Kissane S."/>
            <person name="Cuenca-Cambronero M."/>
            <person name="Asole G."/>
            <person name="Calvet F."/>
            <person name="Ruiz-Romero M."/>
            <person name="Marangio P."/>
            <person name="Guigo R."/>
            <person name="Rago D."/>
            <person name="Mirbahai L."/>
            <person name="Eastwood N."/>
            <person name="Colbourne J.K."/>
            <person name="Zhou J."/>
            <person name="Mallon E."/>
            <person name="Orsini L."/>
        </authorList>
    </citation>
    <scope>NUCLEOTIDE SEQUENCE [LARGE SCALE GENOMIC DNA]</scope>
    <source>
        <strain evidence="3">LRV0_1</strain>
    </source>
</reference>
<protein>
    <recommendedName>
        <fullName evidence="5">BED-type domain-containing protein</fullName>
    </recommendedName>
</protein>
<feature type="transmembrane region" description="Helical" evidence="2">
    <location>
        <begin position="183"/>
        <end position="203"/>
    </location>
</feature>
<evidence type="ECO:0000256" key="1">
    <source>
        <dbReference type="SAM" id="MobiDB-lite"/>
    </source>
</evidence>
<feature type="region of interest" description="Disordered" evidence="1">
    <location>
        <begin position="1"/>
        <end position="61"/>
    </location>
</feature>
<keyword evidence="2" id="KW-1133">Transmembrane helix</keyword>
<evidence type="ECO:0000313" key="3">
    <source>
        <dbReference type="EMBL" id="KAK4007033.1"/>
    </source>
</evidence>
<comment type="caution">
    <text evidence="3">The sequence shown here is derived from an EMBL/GenBank/DDBJ whole genome shotgun (WGS) entry which is preliminary data.</text>
</comment>
<name>A0ABQ9Z2A6_9CRUS</name>
<keyword evidence="4" id="KW-1185">Reference proteome</keyword>
<evidence type="ECO:0000256" key="2">
    <source>
        <dbReference type="SAM" id="Phobius"/>
    </source>
</evidence>
<feature type="compositionally biased region" description="Low complexity" evidence="1">
    <location>
        <begin position="44"/>
        <end position="56"/>
    </location>
</feature>
<sequence length="208" mass="23439">MEASLENATLDESEVGASWEVIEEDAVHSETEDGLNESMDGSTANASHSQSNLSSHSKSKEPKMWYEQQVLTYFEFPKTLKEKKREEIPENKNIQRKCLKCGKKYSGRPFSTTNWQRHLKVNTPTCIPGVQYPAQKSEHRFNFLKPPTGGGEGRRGDGHDRGLGMVMLLTETIKLMFQLPVNVYVVGNGVGVAFLNMVLEIGVRFQMR</sequence>
<proteinExistence type="predicted"/>
<keyword evidence="2" id="KW-0472">Membrane</keyword>
<keyword evidence="2" id="KW-0812">Transmembrane</keyword>
<organism evidence="3 4">
    <name type="scientific">Daphnia magna</name>
    <dbReference type="NCBI Taxonomy" id="35525"/>
    <lineage>
        <taxon>Eukaryota</taxon>
        <taxon>Metazoa</taxon>
        <taxon>Ecdysozoa</taxon>
        <taxon>Arthropoda</taxon>
        <taxon>Crustacea</taxon>
        <taxon>Branchiopoda</taxon>
        <taxon>Diplostraca</taxon>
        <taxon>Cladocera</taxon>
        <taxon>Anomopoda</taxon>
        <taxon>Daphniidae</taxon>
        <taxon>Daphnia</taxon>
    </lineage>
</organism>
<dbReference type="EMBL" id="JAOYFB010000002">
    <property type="protein sequence ID" value="KAK4007033.1"/>
    <property type="molecule type" value="Genomic_DNA"/>
</dbReference>
<evidence type="ECO:0000313" key="4">
    <source>
        <dbReference type="Proteomes" id="UP001234178"/>
    </source>
</evidence>